<organism evidence="1 2">
    <name type="scientific">Sphingobium yanoikuyae</name>
    <name type="common">Sphingomonas yanoikuyae</name>
    <dbReference type="NCBI Taxonomy" id="13690"/>
    <lineage>
        <taxon>Bacteria</taxon>
        <taxon>Pseudomonadati</taxon>
        <taxon>Pseudomonadota</taxon>
        <taxon>Alphaproteobacteria</taxon>
        <taxon>Sphingomonadales</taxon>
        <taxon>Sphingomonadaceae</taxon>
        <taxon>Sphingobium</taxon>
    </lineage>
</organism>
<accession>A0A177JNM4</accession>
<evidence type="ECO:0000313" key="2">
    <source>
        <dbReference type="Proteomes" id="UP000077262"/>
    </source>
</evidence>
<dbReference type="Proteomes" id="UP000077262">
    <property type="component" value="Unassembled WGS sequence"/>
</dbReference>
<reference evidence="1 2" key="1">
    <citation type="submission" date="2016-02" db="EMBL/GenBank/DDBJ databases">
        <authorList>
            <person name="Wen L."/>
            <person name="He K."/>
            <person name="Yang H."/>
        </authorList>
    </citation>
    <scope>NUCLEOTIDE SEQUENCE [LARGE SCALE GENOMIC DNA]</scope>
    <source>
        <strain evidence="1 2">CD09_2</strain>
    </source>
</reference>
<dbReference type="EMBL" id="LSTR01000040">
    <property type="protein sequence ID" value="OAH42783.1"/>
    <property type="molecule type" value="Genomic_DNA"/>
</dbReference>
<dbReference type="RefSeq" id="WP_063976630.1">
    <property type="nucleotide sequence ID" value="NZ_LSTR01000040.1"/>
</dbReference>
<dbReference type="AlphaFoldDB" id="A0A177JNM4"/>
<protein>
    <submittedName>
        <fullName evidence="1">Uncharacterized protein</fullName>
    </submittedName>
</protein>
<gene>
    <name evidence="1" type="ORF">AX777_05965</name>
</gene>
<dbReference type="OrthoDB" id="9987419at2"/>
<proteinExistence type="predicted"/>
<sequence length="146" mass="16597">MSLTQKMRSVLIQLGMSDDDVQQLSYTLWAAKITKQQGRTPPPYIERKPLPDGAKTFAHWFAVNITDDNFAAVAMELADMTDERRDSLYWTPEPGSSGDMNRRYIWAIGPKDAPVGWAALHINPEVDDQPMLSTPNIFHFKDEDDQ</sequence>
<name>A0A177JNM4_SPHYA</name>
<comment type="caution">
    <text evidence="1">The sequence shown here is derived from an EMBL/GenBank/DDBJ whole genome shotgun (WGS) entry which is preliminary data.</text>
</comment>
<evidence type="ECO:0000313" key="1">
    <source>
        <dbReference type="EMBL" id="OAH42783.1"/>
    </source>
</evidence>